<proteinExistence type="predicted"/>
<dbReference type="HOGENOM" id="CLU_2888311_0_0_1"/>
<sequence length="63" mass="7153">MILIVRSKILTTFQAIQYPISEPNCSETEFTEEFLEDFRGGSEELVQKPTSTYAVVICPIPQN</sequence>
<evidence type="ECO:0000313" key="1">
    <source>
        <dbReference type="EnsemblMetazoa" id="MESCA001751-PA"/>
    </source>
</evidence>
<accession>T1GEI7</accession>
<keyword evidence="2" id="KW-1185">Reference proteome</keyword>
<name>T1GEI7_MEGSC</name>
<evidence type="ECO:0000313" key="2">
    <source>
        <dbReference type="Proteomes" id="UP000015102"/>
    </source>
</evidence>
<reference evidence="1" key="2">
    <citation type="submission" date="2015-06" db="UniProtKB">
        <authorList>
            <consortium name="EnsemblMetazoa"/>
        </authorList>
    </citation>
    <scope>IDENTIFICATION</scope>
</reference>
<protein>
    <submittedName>
        <fullName evidence="1">Uncharacterized protein</fullName>
    </submittedName>
</protein>
<reference evidence="2" key="1">
    <citation type="submission" date="2013-02" db="EMBL/GenBank/DDBJ databases">
        <authorList>
            <person name="Hughes D."/>
        </authorList>
    </citation>
    <scope>NUCLEOTIDE SEQUENCE</scope>
    <source>
        <strain>Durham</strain>
        <strain evidence="2">NC isolate 2 -- Noor lab</strain>
    </source>
</reference>
<dbReference type="EMBL" id="CAQQ02391940">
    <property type="status" value="NOT_ANNOTATED_CDS"/>
    <property type="molecule type" value="Genomic_DNA"/>
</dbReference>
<dbReference type="AlphaFoldDB" id="T1GEI7"/>
<dbReference type="Proteomes" id="UP000015102">
    <property type="component" value="Unassembled WGS sequence"/>
</dbReference>
<dbReference type="EnsemblMetazoa" id="MESCA001751-RA">
    <property type="protein sequence ID" value="MESCA001751-PA"/>
    <property type="gene ID" value="MESCA001751"/>
</dbReference>
<organism evidence="1 2">
    <name type="scientific">Megaselia scalaris</name>
    <name type="common">Humpbacked fly</name>
    <name type="synonym">Phora scalaris</name>
    <dbReference type="NCBI Taxonomy" id="36166"/>
    <lineage>
        <taxon>Eukaryota</taxon>
        <taxon>Metazoa</taxon>
        <taxon>Ecdysozoa</taxon>
        <taxon>Arthropoda</taxon>
        <taxon>Hexapoda</taxon>
        <taxon>Insecta</taxon>
        <taxon>Pterygota</taxon>
        <taxon>Neoptera</taxon>
        <taxon>Endopterygota</taxon>
        <taxon>Diptera</taxon>
        <taxon>Brachycera</taxon>
        <taxon>Muscomorpha</taxon>
        <taxon>Platypezoidea</taxon>
        <taxon>Phoridae</taxon>
        <taxon>Megaseliini</taxon>
        <taxon>Megaselia</taxon>
    </lineage>
</organism>